<comment type="caution">
    <text evidence="2">The sequence shown here is derived from an EMBL/GenBank/DDBJ whole genome shotgun (WGS) entry which is preliminary data.</text>
</comment>
<gene>
    <name evidence="2" type="primary">ttgC_3</name>
    <name evidence="2" type="ORF">GALL_89740</name>
</gene>
<dbReference type="PANTHER" id="PTHR30203">
    <property type="entry name" value="OUTER MEMBRANE CATION EFFLUX PROTEIN"/>
    <property type="match status" value="1"/>
</dbReference>
<protein>
    <submittedName>
        <fullName evidence="2">Putative efflux pump outer membrane protein TtgC</fullName>
    </submittedName>
</protein>
<reference evidence="2" key="1">
    <citation type="submission" date="2016-10" db="EMBL/GenBank/DDBJ databases">
        <title>Sequence of Gallionella enrichment culture.</title>
        <authorList>
            <person name="Poehlein A."/>
            <person name="Muehling M."/>
            <person name="Daniel R."/>
        </authorList>
    </citation>
    <scope>NUCLEOTIDE SEQUENCE</scope>
</reference>
<evidence type="ECO:0000256" key="1">
    <source>
        <dbReference type="SAM" id="Coils"/>
    </source>
</evidence>
<feature type="coiled-coil region" evidence="1">
    <location>
        <begin position="233"/>
        <end position="260"/>
    </location>
</feature>
<dbReference type="EMBL" id="MLJW01000029">
    <property type="protein sequence ID" value="OIR08979.1"/>
    <property type="molecule type" value="Genomic_DNA"/>
</dbReference>
<keyword evidence="1" id="KW-0175">Coiled coil</keyword>
<evidence type="ECO:0000313" key="2">
    <source>
        <dbReference type="EMBL" id="OIR08979.1"/>
    </source>
</evidence>
<dbReference type="GO" id="GO:0016020">
    <property type="term" value="C:membrane"/>
    <property type="evidence" value="ECO:0007669"/>
    <property type="project" value="InterPro"/>
</dbReference>
<dbReference type="PANTHER" id="PTHR30203:SF33">
    <property type="entry name" value="BLR4455 PROTEIN"/>
    <property type="match status" value="1"/>
</dbReference>
<dbReference type="Pfam" id="PF02321">
    <property type="entry name" value="OEP"/>
    <property type="match status" value="2"/>
</dbReference>
<dbReference type="AlphaFoldDB" id="A0A1J5SM06"/>
<proteinExistence type="predicted"/>
<dbReference type="InterPro" id="IPR003423">
    <property type="entry name" value="OMP_efflux"/>
</dbReference>
<dbReference type="SUPFAM" id="SSF56954">
    <property type="entry name" value="Outer membrane efflux proteins (OEP)"/>
    <property type="match status" value="1"/>
</dbReference>
<name>A0A1J5SM06_9ZZZZ</name>
<accession>A0A1J5SM06</accession>
<dbReference type="NCBIfam" id="TIGR01845">
    <property type="entry name" value="outer_NodT"/>
    <property type="match status" value="1"/>
</dbReference>
<dbReference type="Gene3D" id="2.20.200.10">
    <property type="entry name" value="Outer membrane efflux proteins (OEP)"/>
    <property type="match status" value="1"/>
</dbReference>
<dbReference type="GO" id="GO:0015562">
    <property type="term" value="F:efflux transmembrane transporter activity"/>
    <property type="evidence" value="ECO:0007669"/>
    <property type="project" value="InterPro"/>
</dbReference>
<organism evidence="2">
    <name type="scientific">mine drainage metagenome</name>
    <dbReference type="NCBI Taxonomy" id="410659"/>
    <lineage>
        <taxon>unclassified sequences</taxon>
        <taxon>metagenomes</taxon>
        <taxon>ecological metagenomes</taxon>
    </lineage>
</organism>
<dbReference type="InterPro" id="IPR010131">
    <property type="entry name" value="MdtP/NodT-like"/>
</dbReference>
<sequence>MRPLMLLAGLPLLCAACASIGPDYKRPAVTDMPAGWKTGTEWQPANPADAVPKKEWWKSFGDKQLDELESNCLRDNPGLKASVARLDQALAQSNAHAAAMFPTVALNADASRTRTSANRPLFAYNVPNTSTIQNDFRPNLTVSYEVDWLGRVRRDIESARASAEQAAADQENVRLVLTAQVASAYFQVRQLDEEIGLVSDSIALQEKVLDLTRIRHDFGAAAENDVAFQNALVSSSKAQLELLKNQRKQTEDTLATLTGVPAASFNITAGALPALTPAIPVGLPANLLERRPDIASAERAMAAANAQIGVAKAAYFPSLILAPALGGYESNTLSNLVSAPSLVWSVGVQASQTLFDGGRIGAGVDFAQAGYVAAVSNYRQAVLVAIQETQDALGNLQGLESARQKQDEAVRDQNKAYEITLLRYQEGLDNALTLATVQQNQLSALRVQSQIRGGQFQSAVSLLKALGGGWKEAN</sequence>
<dbReference type="Gene3D" id="1.20.1600.10">
    <property type="entry name" value="Outer membrane efflux proteins (OEP)"/>
    <property type="match status" value="1"/>
</dbReference>